<evidence type="ECO:0000313" key="2">
    <source>
        <dbReference type="EMBL" id="PQJ09441.1"/>
    </source>
</evidence>
<dbReference type="Proteomes" id="UP000239872">
    <property type="component" value="Unassembled WGS sequence"/>
</dbReference>
<proteinExistence type="predicted"/>
<dbReference type="Pfam" id="PF25589">
    <property type="entry name" value="DUF7935"/>
    <property type="match status" value="1"/>
</dbReference>
<evidence type="ECO:0000256" key="1">
    <source>
        <dbReference type="SAM" id="Phobius"/>
    </source>
</evidence>
<gene>
    <name evidence="2" type="ORF">CJD36_019560</name>
</gene>
<dbReference type="EMBL" id="PPSL01000006">
    <property type="protein sequence ID" value="PQJ09441.1"/>
    <property type="molecule type" value="Genomic_DNA"/>
</dbReference>
<accession>A0A2S7SS39</accession>
<dbReference type="RefSeq" id="WP_105040891.1">
    <property type="nucleotide sequence ID" value="NZ_PPSL01000006.1"/>
</dbReference>
<keyword evidence="3" id="KW-1185">Reference proteome</keyword>
<evidence type="ECO:0000313" key="3">
    <source>
        <dbReference type="Proteomes" id="UP000239872"/>
    </source>
</evidence>
<dbReference type="OrthoDB" id="1493032at2"/>
<keyword evidence="1" id="KW-1133">Transmembrane helix</keyword>
<dbReference type="InterPro" id="IPR057695">
    <property type="entry name" value="DUF7935"/>
</dbReference>
<feature type="transmembrane region" description="Helical" evidence="1">
    <location>
        <begin position="14"/>
        <end position="34"/>
    </location>
</feature>
<keyword evidence="1" id="KW-0812">Transmembrane</keyword>
<dbReference type="AlphaFoldDB" id="A0A2S7SS39"/>
<name>A0A2S7SS39_9BACT</name>
<protein>
    <submittedName>
        <fullName evidence="2">Uncharacterized protein</fullName>
    </submittedName>
</protein>
<comment type="caution">
    <text evidence="2">The sequence shown here is derived from an EMBL/GenBank/DDBJ whole genome shotgun (WGS) entry which is preliminary data.</text>
</comment>
<reference evidence="2 3" key="1">
    <citation type="submission" date="2018-01" db="EMBL/GenBank/DDBJ databases">
        <title>A novel member of the phylum Bacteroidetes isolated from glacier ice.</title>
        <authorList>
            <person name="Liu Q."/>
            <person name="Xin Y.-H."/>
        </authorList>
    </citation>
    <scope>NUCLEOTIDE SEQUENCE [LARGE SCALE GENOMIC DNA]</scope>
    <source>
        <strain evidence="2 3">RB1R16</strain>
    </source>
</reference>
<sequence length="183" mass="20899">MDNTSAVLLDILKYTIPAFIVLISTSLIVNKFLVSQTQRKQLSLFQDAQNITIGLRLQAYERLVLFIERISPRQLLPRIYDSSMTVMELRTAITFSILAEYEHNLSQQIYVSKEVWETVKNVKEQEISMANQVAGRLDPNAPAKELHKMIMDYVLQGDSQLPTDVALTIINDEVKKVMAYGSY</sequence>
<keyword evidence="1" id="KW-0472">Membrane</keyword>
<organism evidence="2 3">
    <name type="scientific">Flavipsychrobacter stenotrophus</name>
    <dbReference type="NCBI Taxonomy" id="2077091"/>
    <lineage>
        <taxon>Bacteria</taxon>
        <taxon>Pseudomonadati</taxon>
        <taxon>Bacteroidota</taxon>
        <taxon>Chitinophagia</taxon>
        <taxon>Chitinophagales</taxon>
        <taxon>Chitinophagaceae</taxon>
        <taxon>Flavipsychrobacter</taxon>
    </lineage>
</organism>